<keyword evidence="2" id="KW-1185">Reference proteome</keyword>
<evidence type="ECO:0000313" key="1">
    <source>
        <dbReference type="EMBL" id="KAL3501926.1"/>
    </source>
</evidence>
<reference evidence="1 2" key="1">
    <citation type="submission" date="2024-11" db="EMBL/GenBank/DDBJ databases">
        <title>A near-complete genome assembly of Cinchona calisaya.</title>
        <authorList>
            <person name="Lian D.C."/>
            <person name="Zhao X.W."/>
            <person name="Wei L."/>
        </authorList>
    </citation>
    <scope>NUCLEOTIDE SEQUENCE [LARGE SCALE GENOMIC DNA]</scope>
    <source>
        <tissue evidence="1">Nenye</tissue>
    </source>
</reference>
<proteinExistence type="predicted"/>
<accession>A0ABD2Y5D9</accession>
<sequence>MHKMDPLNVALAQDQALLAQLSTIVKSLSNLNVNGVVYFPRVVKVSDVVSILRCNNHNGFPVIDHTSHWTDVMKSKVDFQHSPLPCDLRGGSMPIRHNLSEFVKPVSSKGISIEDIHHGYLND</sequence>
<dbReference type="Proteomes" id="UP001630127">
    <property type="component" value="Unassembled WGS sequence"/>
</dbReference>
<evidence type="ECO:0000313" key="2">
    <source>
        <dbReference type="Proteomes" id="UP001630127"/>
    </source>
</evidence>
<comment type="caution">
    <text evidence="1">The sequence shown here is derived from an EMBL/GenBank/DDBJ whole genome shotgun (WGS) entry which is preliminary data.</text>
</comment>
<name>A0ABD2Y5D9_9GENT</name>
<dbReference type="AlphaFoldDB" id="A0ABD2Y5D9"/>
<gene>
    <name evidence="1" type="ORF">ACH5RR_036375</name>
</gene>
<dbReference type="EMBL" id="JBJUIK010000015">
    <property type="protein sequence ID" value="KAL3501926.1"/>
    <property type="molecule type" value="Genomic_DNA"/>
</dbReference>
<protein>
    <submittedName>
        <fullName evidence="1">Uncharacterized protein</fullName>
    </submittedName>
</protein>
<organism evidence="1 2">
    <name type="scientific">Cinchona calisaya</name>
    <dbReference type="NCBI Taxonomy" id="153742"/>
    <lineage>
        <taxon>Eukaryota</taxon>
        <taxon>Viridiplantae</taxon>
        <taxon>Streptophyta</taxon>
        <taxon>Embryophyta</taxon>
        <taxon>Tracheophyta</taxon>
        <taxon>Spermatophyta</taxon>
        <taxon>Magnoliopsida</taxon>
        <taxon>eudicotyledons</taxon>
        <taxon>Gunneridae</taxon>
        <taxon>Pentapetalae</taxon>
        <taxon>asterids</taxon>
        <taxon>lamiids</taxon>
        <taxon>Gentianales</taxon>
        <taxon>Rubiaceae</taxon>
        <taxon>Cinchonoideae</taxon>
        <taxon>Cinchoneae</taxon>
        <taxon>Cinchona</taxon>
    </lineage>
</organism>